<dbReference type="KEGG" id="sphk:SKP52_11025"/>
<proteinExistence type="predicted"/>
<accession>A0A0A7PG79</accession>
<name>A0A0A7PG79_9SPHN</name>
<gene>
    <name evidence="1" type="ORF">SKP52_11025</name>
</gene>
<dbReference type="STRING" id="1515612.SKP52_11025"/>
<dbReference type="EMBL" id="CP009122">
    <property type="protein sequence ID" value="AJA09106.1"/>
    <property type="molecule type" value="Genomic_DNA"/>
</dbReference>
<reference evidence="1 2" key="1">
    <citation type="journal article" date="2015" name="Int. J. Syst. Evol. Microbiol.">
        <title>Description of Sphingopyxis fribergensis sp. nov. - a soil bacterium with the ability to degrade styrene and phenylacetic acid.</title>
        <authorList>
            <person name="Oelschlagel M."/>
            <person name="Ruckert C."/>
            <person name="Kalinowski J."/>
            <person name="Schmidt G."/>
            <person name="Schlomann M."/>
            <person name="Tischler D."/>
        </authorList>
    </citation>
    <scope>NUCLEOTIDE SEQUENCE [LARGE SCALE GENOMIC DNA]</scope>
    <source>
        <strain evidence="1 2">Kp5.2</strain>
    </source>
</reference>
<dbReference type="Proteomes" id="UP000030907">
    <property type="component" value="Chromosome"/>
</dbReference>
<keyword evidence="2" id="KW-1185">Reference proteome</keyword>
<dbReference type="AlphaFoldDB" id="A0A0A7PG79"/>
<organism evidence="1 2">
    <name type="scientific">Sphingopyxis fribergensis</name>
    <dbReference type="NCBI Taxonomy" id="1515612"/>
    <lineage>
        <taxon>Bacteria</taxon>
        <taxon>Pseudomonadati</taxon>
        <taxon>Pseudomonadota</taxon>
        <taxon>Alphaproteobacteria</taxon>
        <taxon>Sphingomonadales</taxon>
        <taxon>Sphingomonadaceae</taxon>
        <taxon>Sphingopyxis</taxon>
    </lineage>
</organism>
<protein>
    <submittedName>
        <fullName evidence="1">Uncharacterized protein</fullName>
    </submittedName>
</protein>
<dbReference type="HOGENOM" id="CLU_2976923_0_0_5"/>
<evidence type="ECO:0000313" key="1">
    <source>
        <dbReference type="EMBL" id="AJA09106.1"/>
    </source>
</evidence>
<sequence>MLAGVELGGTKCICMLIDSLAGYAATALVSEDIDNFLQPPGLRSRAGPLGALALARDA</sequence>
<evidence type="ECO:0000313" key="2">
    <source>
        <dbReference type="Proteomes" id="UP000030907"/>
    </source>
</evidence>